<comment type="similarity">
    <text evidence="2 6">Belongs to the ABC-3 integral membrane protein family.</text>
</comment>
<dbReference type="GO" id="GO:0010043">
    <property type="term" value="P:response to zinc ion"/>
    <property type="evidence" value="ECO:0007669"/>
    <property type="project" value="TreeGrafter"/>
</dbReference>
<evidence type="ECO:0000256" key="2">
    <source>
        <dbReference type="ARBA" id="ARBA00008034"/>
    </source>
</evidence>
<feature type="transmembrane region" description="Helical" evidence="7">
    <location>
        <begin position="25"/>
        <end position="43"/>
    </location>
</feature>
<organism evidence="8 9">
    <name type="scientific">Romboutsia ilealis</name>
    <dbReference type="NCBI Taxonomy" id="1115758"/>
    <lineage>
        <taxon>Bacteria</taxon>
        <taxon>Bacillati</taxon>
        <taxon>Bacillota</taxon>
        <taxon>Clostridia</taxon>
        <taxon>Peptostreptococcales</taxon>
        <taxon>Peptostreptococcaceae</taxon>
        <taxon>Romboutsia</taxon>
    </lineage>
</organism>
<dbReference type="Proteomes" id="UP000245622">
    <property type="component" value="Chromosome 1"/>
</dbReference>
<keyword evidence="9" id="KW-1185">Reference proteome</keyword>
<evidence type="ECO:0000256" key="7">
    <source>
        <dbReference type="SAM" id="Phobius"/>
    </source>
</evidence>
<protein>
    <submittedName>
        <fullName evidence="8">Zinc ABC transporter, permease protein</fullName>
    </submittedName>
</protein>
<dbReference type="GeneID" id="82205780"/>
<feature type="transmembrane region" description="Helical" evidence="7">
    <location>
        <begin position="230"/>
        <end position="248"/>
    </location>
</feature>
<evidence type="ECO:0000256" key="3">
    <source>
        <dbReference type="ARBA" id="ARBA00022692"/>
    </source>
</evidence>
<dbReference type="EMBL" id="LN555523">
    <property type="protein sequence ID" value="CED94355.1"/>
    <property type="molecule type" value="Genomic_DNA"/>
</dbReference>
<evidence type="ECO:0000256" key="4">
    <source>
        <dbReference type="ARBA" id="ARBA00022989"/>
    </source>
</evidence>
<dbReference type="InterPro" id="IPR037294">
    <property type="entry name" value="ABC_BtuC-like"/>
</dbReference>
<keyword evidence="6" id="KW-0813">Transport</keyword>
<dbReference type="GO" id="GO:0055085">
    <property type="term" value="P:transmembrane transport"/>
    <property type="evidence" value="ECO:0007669"/>
    <property type="project" value="InterPro"/>
</dbReference>
<comment type="subcellular location">
    <subcellularLocation>
        <location evidence="6">Cell membrane</location>
        <topology evidence="6">Multi-pass membrane protein</topology>
    </subcellularLocation>
    <subcellularLocation>
        <location evidence="1">Membrane</location>
        <topology evidence="1">Multi-pass membrane protein</topology>
    </subcellularLocation>
</comment>
<evidence type="ECO:0000313" key="9">
    <source>
        <dbReference type="Proteomes" id="UP000245622"/>
    </source>
</evidence>
<feature type="transmembrane region" description="Helical" evidence="7">
    <location>
        <begin position="255"/>
        <end position="275"/>
    </location>
</feature>
<evidence type="ECO:0000256" key="1">
    <source>
        <dbReference type="ARBA" id="ARBA00004141"/>
    </source>
</evidence>
<evidence type="ECO:0000256" key="6">
    <source>
        <dbReference type="RuleBase" id="RU003943"/>
    </source>
</evidence>
<feature type="transmembrane region" description="Helical" evidence="7">
    <location>
        <begin position="104"/>
        <end position="124"/>
    </location>
</feature>
<keyword evidence="3 6" id="KW-0812">Transmembrane</keyword>
<keyword evidence="5 7" id="KW-0472">Membrane</keyword>
<dbReference type="KEGG" id="ril:CRIB_1748"/>
<dbReference type="SUPFAM" id="SSF81345">
    <property type="entry name" value="ABC transporter involved in vitamin B12 uptake, BtuC"/>
    <property type="match status" value="1"/>
</dbReference>
<evidence type="ECO:0000256" key="5">
    <source>
        <dbReference type="ARBA" id="ARBA00023136"/>
    </source>
</evidence>
<dbReference type="Gene3D" id="1.10.3470.10">
    <property type="entry name" value="ABC transporter involved in vitamin B12 uptake, BtuC"/>
    <property type="match status" value="1"/>
</dbReference>
<feature type="transmembrane region" description="Helical" evidence="7">
    <location>
        <begin position="144"/>
        <end position="166"/>
    </location>
</feature>
<reference evidence="8 9" key="1">
    <citation type="submission" date="2014-04" db="EMBL/GenBank/DDBJ databases">
        <authorList>
            <person name="Hornung B.V."/>
        </authorList>
    </citation>
    <scope>NUCLEOTIDE SEQUENCE [LARGE SCALE GENOMIC DNA]</scope>
    <source>
        <strain evidence="8 9">CRIB</strain>
    </source>
</reference>
<dbReference type="PANTHER" id="PTHR30477">
    <property type="entry name" value="ABC-TRANSPORTER METAL-BINDING PROTEIN"/>
    <property type="match status" value="1"/>
</dbReference>
<dbReference type="Pfam" id="PF00950">
    <property type="entry name" value="ABC-3"/>
    <property type="match status" value="1"/>
</dbReference>
<dbReference type="GO" id="GO:0043190">
    <property type="term" value="C:ATP-binding cassette (ABC) transporter complex"/>
    <property type="evidence" value="ECO:0007669"/>
    <property type="project" value="InterPro"/>
</dbReference>
<keyword evidence="4 7" id="KW-1133">Transmembrane helix</keyword>
<name>A0A1V1I2A7_9FIRM</name>
<dbReference type="PANTHER" id="PTHR30477:SF18">
    <property type="entry name" value="METAL TRANSPORT SYSTEM MEMBRANE PROTEIN CT_417-RELATED"/>
    <property type="match status" value="1"/>
</dbReference>
<accession>A0A1V1I2A7</accession>
<dbReference type="RefSeq" id="WP_180701885.1">
    <property type="nucleotide sequence ID" value="NZ_LN555523.1"/>
</dbReference>
<evidence type="ECO:0000313" key="8">
    <source>
        <dbReference type="EMBL" id="CED94355.1"/>
    </source>
</evidence>
<sequence length="281" mass="30824">MSLWYSIIDFLFPFEWAQYDFMKNALLGVLLVTPMFGILGTMVVNNKMSFFSDALGHSALTGIAVGVMLGVDNTLVSMLAFSILLTIAIINVKNAKTASVDTIIGVFSSSAVALGIVILSYNGGFNKYSAYLIGDLLSISNNDIFMLIISFIAVLLIWFTCFNKFLLVSINHTFARSRGINIKFYEYVFTILVAIIVTISIQWVGILVISSMMILPAASARNISNNIRQYHIYSISIAVISGILGLFLSYHFGCATGATIVLISSVFFALTYFISLRKVIA</sequence>
<dbReference type="InterPro" id="IPR001626">
    <property type="entry name" value="ABC_TroCD"/>
</dbReference>
<dbReference type="AlphaFoldDB" id="A0A1V1I2A7"/>
<proteinExistence type="inferred from homology"/>
<feature type="transmembrane region" description="Helical" evidence="7">
    <location>
        <begin position="187"/>
        <end position="210"/>
    </location>
</feature>
<gene>
    <name evidence="8" type="ORF">CRIB_1748</name>
</gene>
<feature type="transmembrane region" description="Helical" evidence="7">
    <location>
        <begin position="75"/>
        <end position="92"/>
    </location>
</feature>